<dbReference type="Proteomes" id="UP000814128">
    <property type="component" value="Unassembled WGS sequence"/>
</dbReference>
<organism evidence="1 2">
    <name type="scientific">Vararia minispora EC-137</name>
    <dbReference type="NCBI Taxonomy" id="1314806"/>
    <lineage>
        <taxon>Eukaryota</taxon>
        <taxon>Fungi</taxon>
        <taxon>Dikarya</taxon>
        <taxon>Basidiomycota</taxon>
        <taxon>Agaricomycotina</taxon>
        <taxon>Agaricomycetes</taxon>
        <taxon>Russulales</taxon>
        <taxon>Lachnocladiaceae</taxon>
        <taxon>Vararia</taxon>
    </lineage>
</organism>
<proteinExistence type="predicted"/>
<protein>
    <submittedName>
        <fullName evidence="1">Renal dipeptidase family</fullName>
    </submittedName>
</protein>
<accession>A0ACB8QNL8</accession>
<keyword evidence="2" id="KW-1185">Reference proteome</keyword>
<reference evidence="1" key="2">
    <citation type="journal article" date="2022" name="New Phytol.">
        <title>Evolutionary transition to the ectomycorrhizal habit in the genomes of a hyperdiverse lineage of mushroom-forming fungi.</title>
        <authorList>
            <person name="Looney B."/>
            <person name="Miyauchi S."/>
            <person name="Morin E."/>
            <person name="Drula E."/>
            <person name="Courty P.E."/>
            <person name="Kohler A."/>
            <person name="Kuo A."/>
            <person name="LaButti K."/>
            <person name="Pangilinan J."/>
            <person name="Lipzen A."/>
            <person name="Riley R."/>
            <person name="Andreopoulos W."/>
            <person name="He G."/>
            <person name="Johnson J."/>
            <person name="Nolan M."/>
            <person name="Tritt A."/>
            <person name="Barry K.W."/>
            <person name="Grigoriev I.V."/>
            <person name="Nagy L.G."/>
            <person name="Hibbett D."/>
            <person name="Henrissat B."/>
            <person name="Matheny P.B."/>
            <person name="Labbe J."/>
            <person name="Martin F.M."/>
        </authorList>
    </citation>
    <scope>NUCLEOTIDE SEQUENCE</scope>
    <source>
        <strain evidence="1">EC-137</strain>
    </source>
</reference>
<reference evidence="1" key="1">
    <citation type="submission" date="2021-02" db="EMBL/GenBank/DDBJ databases">
        <authorList>
            <consortium name="DOE Joint Genome Institute"/>
            <person name="Ahrendt S."/>
            <person name="Looney B.P."/>
            <person name="Miyauchi S."/>
            <person name="Morin E."/>
            <person name="Drula E."/>
            <person name="Courty P.E."/>
            <person name="Chicoki N."/>
            <person name="Fauchery L."/>
            <person name="Kohler A."/>
            <person name="Kuo A."/>
            <person name="Labutti K."/>
            <person name="Pangilinan J."/>
            <person name="Lipzen A."/>
            <person name="Riley R."/>
            <person name="Andreopoulos W."/>
            <person name="He G."/>
            <person name="Johnson J."/>
            <person name="Barry K.W."/>
            <person name="Grigoriev I.V."/>
            <person name="Nagy L."/>
            <person name="Hibbett D."/>
            <person name="Henrissat B."/>
            <person name="Matheny P.B."/>
            <person name="Labbe J."/>
            <person name="Martin F."/>
        </authorList>
    </citation>
    <scope>NUCLEOTIDE SEQUENCE</scope>
    <source>
        <strain evidence="1">EC-137</strain>
    </source>
</reference>
<evidence type="ECO:0000313" key="2">
    <source>
        <dbReference type="Proteomes" id="UP000814128"/>
    </source>
</evidence>
<name>A0ACB8QNL8_9AGAM</name>
<sequence>MLFYVEGVHERGERGGHGADVGWTDRLPKDPTAAARVLLRRAPVIDGHIDLPWLVRALYKNNVSAVDLHAPVPGHVDIPRLRTGGVGAFFWSVYVPCAADLGVSDGADFTNATWRVRDTLEQIDIAHLLMDKFSDTFAPARTAAEITTAIQAGKIAGIIGLEGGHHLGNSLQALRTYYALGARYMTLTHTCDNAFATSSGTIGGTPRPPPAKGLSTLGRALIREMNRLGMLIDLSHVSDPTALDALSVTRAPIILSHSSARTLRDIPRNVPDAVLARIGEGEGKVDGVVMVNFAPGFIAEDPKHANLTRVADHVEHMAGIMGRRHVGIGSDFDGIGSTPIGLEDVSKYPDLIAELFSRGWSARELAGLTGGNLLRVMAGAERVAEQMRAEGVPPAAEVWEKRTDL</sequence>
<gene>
    <name evidence="1" type="ORF">K488DRAFT_47682</name>
</gene>
<dbReference type="EMBL" id="MU273519">
    <property type="protein sequence ID" value="KAI0033469.1"/>
    <property type="molecule type" value="Genomic_DNA"/>
</dbReference>
<comment type="caution">
    <text evidence="1">The sequence shown here is derived from an EMBL/GenBank/DDBJ whole genome shotgun (WGS) entry which is preliminary data.</text>
</comment>
<evidence type="ECO:0000313" key="1">
    <source>
        <dbReference type="EMBL" id="KAI0033469.1"/>
    </source>
</evidence>